<keyword evidence="3" id="KW-1185">Reference proteome</keyword>
<accession>A0A0C2Y7Z3</accession>
<dbReference type="HOGENOM" id="CLU_2250475_0_0_1"/>
<reference evidence="3" key="2">
    <citation type="submission" date="2015-01" db="EMBL/GenBank/DDBJ databases">
        <title>Evolutionary Origins and Diversification of the Mycorrhizal Mutualists.</title>
        <authorList>
            <consortium name="DOE Joint Genome Institute"/>
            <consortium name="Mycorrhizal Genomics Consortium"/>
            <person name="Kohler A."/>
            <person name="Kuo A."/>
            <person name="Nagy L.G."/>
            <person name="Floudas D."/>
            <person name="Copeland A."/>
            <person name="Barry K.W."/>
            <person name="Cichocki N."/>
            <person name="Veneault-Fourrey C."/>
            <person name="LaButti K."/>
            <person name="Lindquist E.A."/>
            <person name="Lipzen A."/>
            <person name="Lundell T."/>
            <person name="Morin E."/>
            <person name="Murat C."/>
            <person name="Riley R."/>
            <person name="Ohm R."/>
            <person name="Sun H."/>
            <person name="Tunlid A."/>
            <person name="Henrissat B."/>
            <person name="Grigoriev I.V."/>
            <person name="Hibbett D.S."/>
            <person name="Martin F."/>
        </authorList>
    </citation>
    <scope>NUCLEOTIDE SEQUENCE [LARGE SCALE GENOMIC DNA]</scope>
    <source>
        <strain evidence="3">h7</strain>
    </source>
</reference>
<reference evidence="2 3" key="1">
    <citation type="submission" date="2014-04" db="EMBL/GenBank/DDBJ databases">
        <authorList>
            <consortium name="DOE Joint Genome Institute"/>
            <person name="Kuo A."/>
            <person name="Gay G."/>
            <person name="Dore J."/>
            <person name="Kohler A."/>
            <person name="Nagy L.G."/>
            <person name="Floudas D."/>
            <person name="Copeland A."/>
            <person name="Barry K.W."/>
            <person name="Cichocki N."/>
            <person name="Veneault-Fourrey C."/>
            <person name="LaButti K."/>
            <person name="Lindquist E.A."/>
            <person name="Lipzen A."/>
            <person name="Lundell T."/>
            <person name="Morin E."/>
            <person name="Murat C."/>
            <person name="Sun H."/>
            <person name="Tunlid A."/>
            <person name="Henrissat B."/>
            <person name="Grigoriev I.V."/>
            <person name="Hibbett D.S."/>
            <person name="Martin F."/>
            <person name="Nordberg H.P."/>
            <person name="Cantor M.N."/>
            <person name="Hua S.X."/>
        </authorList>
    </citation>
    <scope>NUCLEOTIDE SEQUENCE [LARGE SCALE GENOMIC DNA]</scope>
    <source>
        <strain evidence="3">h7</strain>
    </source>
</reference>
<organism evidence="2 3">
    <name type="scientific">Hebeloma cylindrosporum</name>
    <dbReference type="NCBI Taxonomy" id="76867"/>
    <lineage>
        <taxon>Eukaryota</taxon>
        <taxon>Fungi</taxon>
        <taxon>Dikarya</taxon>
        <taxon>Basidiomycota</taxon>
        <taxon>Agaricomycotina</taxon>
        <taxon>Agaricomycetes</taxon>
        <taxon>Agaricomycetidae</taxon>
        <taxon>Agaricales</taxon>
        <taxon>Agaricineae</taxon>
        <taxon>Hymenogastraceae</taxon>
        <taxon>Hebeloma</taxon>
    </lineage>
</organism>
<feature type="region of interest" description="Disordered" evidence="1">
    <location>
        <begin position="69"/>
        <end position="104"/>
    </location>
</feature>
<evidence type="ECO:0000313" key="2">
    <source>
        <dbReference type="EMBL" id="KIM37112.1"/>
    </source>
</evidence>
<evidence type="ECO:0000313" key="3">
    <source>
        <dbReference type="Proteomes" id="UP000053424"/>
    </source>
</evidence>
<sequence>MSSILNAPRLRCIPLPQFEERDDEIARWATSPARTSMSGPLLLAPSPNPSSLLSAAFSVRVGSSLKDMSWTNAPVKSSGTPHAPIQQPPPAPRGASQLGARRFG</sequence>
<dbReference type="AlphaFoldDB" id="A0A0C2Y7Z3"/>
<dbReference type="EMBL" id="KN831800">
    <property type="protein sequence ID" value="KIM37112.1"/>
    <property type="molecule type" value="Genomic_DNA"/>
</dbReference>
<protein>
    <submittedName>
        <fullName evidence="2">Uncharacterized protein</fullName>
    </submittedName>
</protein>
<gene>
    <name evidence="2" type="ORF">M413DRAFT_448801</name>
</gene>
<evidence type="ECO:0000256" key="1">
    <source>
        <dbReference type="SAM" id="MobiDB-lite"/>
    </source>
</evidence>
<feature type="compositionally biased region" description="Polar residues" evidence="1">
    <location>
        <begin position="69"/>
        <end position="80"/>
    </location>
</feature>
<name>A0A0C2Y7Z3_HEBCY</name>
<dbReference type="Proteomes" id="UP000053424">
    <property type="component" value="Unassembled WGS sequence"/>
</dbReference>
<proteinExistence type="predicted"/>